<dbReference type="GO" id="GO:0016020">
    <property type="term" value="C:membrane"/>
    <property type="evidence" value="ECO:0007669"/>
    <property type="project" value="UniProtKB-SubCell"/>
</dbReference>
<dbReference type="EMBL" id="CAJNNV010033157">
    <property type="protein sequence ID" value="CAE8642414.1"/>
    <property type="molecule type" value="Genomic_DNA"/>
</dbReference>
<evidence type="ECO:0000256" key="2">
    <source>
        <dbReference type="ARBA" id="ARBA00007620"/>
    </source>
</evidence>
<keyword evidence="4 6" id="KW-1133">Transmembrane helix</keyword>
<feature type="domain" description="Lipid desaturase" evidence="7">
    <location>
        <begin position="45"/>
        <end position="194"/>
    </location>
</feature>
<feature type="transmembrane region" description="Helical" evidence="6">
    <location>
        <begin position="38"/>
        <end position="59"/>
    </location>
</feature>
<protein>
    <recommendedName>
        <fullName evidence="7">Lipid desaturase domain-containing protein</fullName>
    </recommendedName>
</protein>
<dbReference type="AlphaFoldDB" id="A0A813HYD1"/>
<dbReference type="UniPathway" id="UPA00199"/>
<reference evidence="8" key="1">
    <citation type="submission" date="2021-02" db="EMBL/GenBank/DDBJ databases">
        <authorList>
            <person name="Dougan E. K."/>
            <person name="Rhodes N."/>
            <person name="Thang M."/>
            <person name="Chan C."/>
        </authorList>
    </citation>
    <scope>NUCLEOTIDE SEQUENCE</scope>
</reference>
<feature type="transmembrane region" description="Helical" evidence="6">
    <location>
        <begin position="12"/>
        <end position="31"/>
    </location>
</feature>
<gene>
    <name evidence="8" type="ORF">PGLA1383_LOCUS56907</name>
</gene>
<organism evidence="8 9">
    <name type="scientific">Polarella glacialis</name>
    <name type="common">Dinoflagellate</name>
    <dbReference type="NCBI Taxonomy" id="89957"/>
    <lineage>
        <taxon>Eukaryota</taxon>
        <taxon>Sar</taxon>
        <taxon>Alveolata</taxon>
        <taxon>Dinophyceae</taxon>
        <taxon>Suessiales</taxon>
        <taxon>Suessiaceae</taxon>
        <taxon>Polarella</taxon>
    </lineage>
</organism>
<keyword evidence="9" id="KW-1185">Reference proteome</keyword>
<feature type="transmembrane region" description="Helical" evidence="6">
    <location>
        <begin position="213"/>
        <end position="239"/>
    </location>
</feature>
<comment type="similarity">
    <text evidence="2">Belongs to the fatty acid desaturase CarF family.</text>
</comment>
<evidence type="ECO:0000259" key="7">
    <source>
        <dbReference type="Pfam" id="PF10520"/>
    </source>
</evidence>
<evidence type="ECO:0000313" key="8">
    <source>
        <dbReference type="EMBL" id="CAE8642414.1"/>
    </source>
</evidence>
<dbReference type="Proteomes" id="UP000654075">
    <property type="component" value="Unassembled WGS sequence"/>
</dbReference>
<keyword evidence="5 6" id="KW-0472">Membrane</keyword>
<evidence type="ECO:0000256" key="3">
    <source>
        <dbReference type="ARBA" id="ARBA00022692"/>
    </source>
</evidence>
<name>A0A813HYD1_POLGL</name>
<evidence type="ECO:0000313" key="9">
    <source>
        <dbReference type="Proteomes" id="UP000654075"/>
    </source>
</evidence>
<proteinExistence type="inferred from homology"/>
<feature type="transmembrane region" description="Helical" evidence="6">
    <location>
        <begin position="127"/>
        <end position="144"/>
    </location>
</feature>
<dbReference type="InterPro" id="IPR019547">
    <property type="entry name" value="Lipid_desat"/>
</dbReference>
<evidence type="ECO:0000256" key="6">
    <source>
        <dbReference type="SAM" id="Phobius"/>
    </source>
</evidence>
<keyword evidence="3 6" id="KW-0812">Transmembrane</keyword>
<accession>A0A813HYD1</accession>
<evidence type="ECO:0000256" key="1">
    <source>
        <dbReference type="ARBA" id="ARBA00004141"/>
    </source>
</evidence>
<comment type="subcellular location">
    <subcellularLocation>
        <location evidence="1">Membrane</location>
        <topology evidence="1">Multi-pass membrane protein</topology>
    </subcellularLocation>
</comment>
<feature type="transmembrane region" description="Helical" evidence="6">
    <location>
        <begin position="101"/>
        <end position="120"/>
    </location>
</feature>
<evidence type="ECO:0000256" key="4">
    <source>
        <dbReference type="ARBA" id="ARBA00022989"/>
    </source>
</evidence>
<evidence type="ECO:0000256" key="5">
    <source>
        <dbReference type="ARBA" id="ARBA00023136"/>
    </source>
</evidence>
<dbReference type="Pfam" id="PF10520">
    <property type="entry name" value="Lipid_desat"/>
    <property type="match status" value="1"/>
</dbReference>
<sequence>MTVDPTKAIVSQMPHETVLCMMLVSVALVAYRCKLRDAWVLVAAYVMADLYMAVLHMWLDHPITRDCSLDFFKERALIFQRHHLKPAEVLTENHVRSIDNLNLMTLATPMVWMLGAKLLAGRSLPRQLNLFALATACFGILAAYNHVCMHARTHHVAVPSVIEWGQDAGLLPHNEFHRTHHTPPHDRNFSFLNGGAPLYDFAYLQLQGYLENYYVVMTVLFGLVQPMTGMSLVAIAALLRSAPKVKSA</sequence>
<comment type="caution">
    <text evidence="8">The sequence shown here is derived from an EMBL/GenBank/DDBJ whole genome shotgun (WGS) entry which is preliminary data.</text>
</comment>
<dbReference type="GO" id="GO:0006631">
    <property type="term" value="P:fatty acid metabolic process"/>
    <property type="evidence" value="ECO:0007669"/>
    <property type="project" value="UniProtKB-UniPathway"/>
</dbReference>